<feature type="compositionally biased region" description="Low complexity" evidence="1">
    <location>
        <begin position="106"/>
        <end position="121"/>
    </location>
</feature>
<evidence type="ECO:0000313" key="3">
    <source>
        <dbReference type="EMBL" id="EAU88985.1"/>
    </source>
</evidence>
<dbReference type="VEuPathDB" id="FungiDB:CC1G_10681"/>
<feature type="compositionally biased region" description="Polar residues" evidence="1">
    <location>
        <begin position="259"/>
        <end position="277"/>
    </location>
</feature>
<protein>
    <submittedName>
        <fullName evidence="3">Uncharacterized protein</fullName>
    </submittedName>
</protein>
<reference evidence="3 4" key="1">
    <citation type="journal article" date="2010" name="Proc. Natl. Acad. Sci. U.S.A.">
        <title>Insights into evolution of multicellular fungi from the assembled chromosomes of the mushroom Coprinopsis cinerea (Coprinus cinereus).</title>
        <authorList>
            <person name="Stajich J.E."/>
            <person name="Wilke S.K."/>
            <person name="Ahren D."/>
            <person name="Au C.H."/>
            <person name="Birren B.W."/>
            <person name="Borodovsky M."/>
            <person name="Burns C."/>
            <person name="Canback B."/>
            <person name="Casselton L.A."/>
            <person name="Cheng C.K."/>
            <person name="Deng J."/>
            <person name="Dietrich F.S."/>
            <person name="Fargo D.C."/>
            <person name="Farman M.L."/>
            <person name="Gathman A.C."/>
            <person name="Goldberg J."/>
            <person name="Guigo R."/>
            <person name="Hoegger P.J."/>
            <person name="Hooker J.B."/>
            <person name="Huggins A."/>
            <person name="James T.Y."/>
            <person name="Kamada T."/>
            <person name="Kilaru S."/>
            <person name="Kodira C."/>
            <person name="Kues U."/>
            <person name="Kupfer D."/>
            <person name="Kwan H.S."/>
            <person name="Lomsadze A."/>
            <person name="Li W."/>
            <person name="Lilly W.W."/>
            <person name="Ma L.J."/>
            <person name="Mackey A.J."/>
            <person name="Manning G."/>
            <person name="Martin F."/>
            <person name="Muraguchi H."/>
            <person name="Natvig D.O."/>
            <person name="Palmerini H."/>
            <person name="Ramesh M.A."/>
            <person name="Rehmeyer C.J."/>
            <person name="Roe B.A."/>
            <person name="Shenoy N."/>
            <person name="Stanke M."/>
            <person name="Ter-Hovhannisyan V."/>
            <person name="Tunlid A."/>
            <person name="Velagapudi R."/>
            <person name="Vision T.J."/>
            <person name="Zeng Q."/>
            <person name="Zolan M.E."/>
            <person name="Pukkila P.J."/>
        </authorList>
    </citation>
    <scope>NUCLEOTIDE SEQUENCE [LARGE SCALE GENOMIC DNA]</scope>
    <source>
        <strain evidence="4">Okayama-7 / 130 / ATCC MYA-4618 / FGSC 9003</strain>
    </source>
</reference>
<evidence type="ECO:0000256" key="1">
    <source>
        <dbReference type="SAM" id="MobiDB-lite"/>
    </source>
</evidence>
<feature type="transmembrane region" description="Helical" evidence="2">
    <location>
        <begin position="62"/>
        <end position="87"/>
    </location>
</feature>
<feature type="compositionally biased region" description="Polar residues" evidence="1">
    <location>
        <begin position="1"/>
        <end position="16"/>
    </location>
</feature>
<dbReference type="GeneID" id="6009322"/>
<keyword evidence="2" id="KW-0812">Transmembrane</keyword>
<keyword evidence="4" id="KW-1185">Reference proteome</keyword>
<feature type="compositionally biased region" description="Polar residues" evidence="1">
    <location>
        <begin position="41"/>
        <end position="55"/>
    </location>
</feature>
<dbReference type="KEGG" id="cci:CC1G_10681"/>
<keyword evidence="2" id="KW-1133">Transmembrane helix</keyword>
<comment type="caution">
    <text evidence="3">The sequence shown here is derived from an EMBL/GenBank/DDBJ whole genome shotgun (WGS) entry which is preliminary data.</text>
</comment>
<name>A8NDQ8_COPC7</name>
<feature type="region of interest" description="Disordered" evidence="1">
    <location>
        <begin position="175"/>
        <end position="369"/>
    </location>
</feature>
<dbReference type="InParanoid" id="A8NDQ8"/>
<feature type="compositionally biased region" description="Low complexity" evidence="1">
    <location>
        <begin position="313"/>
        <end position="332"/>
    </location>
</feature>
<dbReference type="AlphaFoldDB" id="A8NDQ8"/>
<feature type="compositionally biased region" description="Polar residues" evidence="1">
    <location>
        <begin position="333"/>
        <end position="344"/>
    </location>
</feature>
<proteinExistence type="predicted"/>
<organism evidence="3 4">
    <name type="scientific">Coprinopsis cinerea (strain Okayama-7 / 130 / ATCC MYA-4618 / FGSC 9003)</name>
    <name type="common">Inky cap fungus</name>
    <name type="synonym">Hormographiella aspergillata</name>
    <dbReference type="NCBI Taxonomy" id="240176"/>
    <lineage>
        <taxon>Eukaryota</taxon>
        <taxon>Fungi</taxon>
        <taxon>Dikarya</taxon>
        <taxon>Basidiomycota</taxon>
        <taxon>Agaricomycotina</taxon>
        <taxon>Agaricomycetes</taxon>
        <taxon>Agaricomycetidae</taxon>
        <taxon>Agaricales</taxon>
        <taxon>Agaricineae</taxon>
        <taxon>Psathyrellaceae</taxon>
        <taxon>Coprinopsis</taxon>
    </lineage>
</organism>
<feature type="compositionally biased region" description="Basic and acidic residues" evidence="1">
    <location>
        <begin position="128"/>
        <end position="137"/>
    </location>
</feature>
<feature type="region of interest" description="Disordered" evidence="1">
    <location>
        <begin position="1"/>
        <end position="58"/>
    </location>
</feature>
<feature type="region of interest" description="Disordered" evidence="1">
    <location>
        <begin position="105"/>
        <end position="137"/>
    </location>
</feature>
<dbReference type="Proteomes" id="UP000001861">
    <property type="component" value="Unassembled WGS sequence"/>
</dbReference>
<evidence type="ECO:0000256" key="2">
    <source>
        <dbReference type="SAM" id="Phobius"/>
    </source>
</evidence>
<keyword evidence="2" id="KW-0472">Membrane</keyword>
<dbReference type="RefSeq" id="XP_001832832.1">
    <property type="nucleotide sequence ID" value="XM_001832780.1"/>
</dbReference>
<gene>
    <name evidence="3" type="ORF">CC1G_10681</name>
</gene>
<dbReference type="EMBL" id="AACS02000002">
    <property type="protein sequence ID" value="EAU88985.1"/>
    <property type="molecule type" value="Genomic_DNA"/>
</dbReference>
<feature type="compositionally biased region" description="Low complexity" evidence="1">
    <location>
        <begin position="284"/>
        <end position="302"/>
    </location>
</feature>
<feature type="compositionally biased region" description="Low complexity" evidence="1">
    <location>
        <begin position="247"/>
        <end position="258"/>
    </location>
</feature>
<sequence>MLSTIPPATTSFSFPHSSERPVRKTNLVRGPSRLTLRDHSASTSIPASNDSNASTDEQKSNYIGPIVGGAVGIVVIIFLFVLGVLWVRRKFRVNPSRTTQQAYPFTSLSSPTAHPTSSSTRTKLKKWRNSDTHSHDKIAYPTITPYTAHLEDEYLLKDQGVDVGISVHPELHPYQSHRQSNSQHHLSAPPPPPPTSNSTHRREETGNDIITKPRLTRGHDRDASSSSLMGSMEHGRGHGRGTHSRNASSSTLAAASTSQDPSSTYADPFATGSTPNLGPTHLWQPSSHSSQSSLQRPQQSHLYPPPRSPQVGSTSPNSSPAPISTSTTSFASQQDTRNPYTQVSEAGDTEPPPPEYESAIRDPPPGHRF</sequence>
<accession>A8NDQ8</accession>
<evidence type="ECO:0000313" key="4">
    <source>
        <dbReference type="Proteomes" id="UP000001861"/>
    </source>
</evidence>
<feature type="compositionally biased region" description="Polar residues" evidence="1">
    <location>
        <begin position="176"/>
        <end position="185"/>
    </location>
</feature>